<reference evidence="1 2" key="1">
    <citation type="journal article" date="2010" name="Mol. Plant Microbe Interact.">
        <title>Streptomyces scabies 87-22 contains a coronafacic acid-like biosynthetic cluster that contributes to plant-microbe interactions.</title>
        <authorList>
            <person name="Bignell D.R."/>
            <person name="Seipke R.F."/>
            <person name="Huguet-Tapia J.C."/>
            <person name="Chambers A.H."/>
            <person name="Parry R.J."/>
            <person name="Loria R."/>
        </authorList>
    </citation>
    <scope>NUCLEOTIDE SEQUENCE [LARGE SCALE GENOMIC DNA]</scope>
    <source>
        <strain evidence="1 2">87.22</strain>
    </source>
</reference>
<accession>C9ZDM6</accession>
<dbReference type="Proteomes" id="UP000001444">
    <property type="component" value="Chromosome"/>
</dbReference>
<dbReference type="PANTHER" id="PTHR30348">
    <property type="entry name" value="UNCHARACTERIZED PROTEIN YECE"/>
    <property type="match status" value="1"/>
</dbReference>
<dbReference type="InterPro" id="IPR002763">
    <property type="entry name" value="DUF72"/>
</dbReference>
<name>C9ZDM6_STRSW</name>
<dbReference type="eggNOG" id="COG1801">
    <property type="taxonomic scope" value="Bacteria"/>
</dbReference>
<dbReference type="EMBL" id="FN554889">
    <property type="protein sequence ID" value="CBG71800.1"/>
    <property type="molecule type" value="Genomic_DNA"/>
</dbReference>
<evidence type="ECO:0000313" key="2">
    <source>
        <dbReference type="Proteomes" id="UP000001444"/>
    </source>
</evidence>
<dbReference type="SUPFAM" id="SSF117396">
    <property type="entry name" value="TM1631-like"/>
    <property type="match status" value="1"/>
</dbReference>
<dbReference type="PANTHER" id="PTHR30348:SF13">
    <property type="entry name" value="UPF0759 PROTEIN YUNF"/>
    <property type="match status" value="1"/>
</dbReference>
<dbReference type="RefSeq" id="WP_013002391.1">
    <property type="nucleotide sequence ID" value="NC_013929.1"/>
</dbReference>
<evidence type="ECO:0000313" key="1">
    <source>
        <dbReference type="EMBL" id="CBG71800.1"/>
    </source>
</evidence>
<dbReference type="Gene3D" id="3.20.20.410">
    <property type="entry name" value="Protein of unknown function UPF0759"/>
    <property type="match status" value="1"/>
</dbReference>
<dbReference type="KEGG" id="scb:SCAB_47461"/>
<dbReference type="STRING" id="680198.SCAB_47461"/>
<dbReference type="GeneID" id="24309897"/>
<dbReference type="InterPro" id="IPR036520">
    <property type="entry name" value="UPF0759_sf"/>
</dbReference>
<protein>
    <recommendedName>
        <fullName evidence="3">DUF72 domain-containing protein</fullName>
    </recommendedName>
</protein>
<keyword evidence="2" id="KW-1185">Reference proteome</keyword>
<gene>
    <name evidence="1" type="ordered locus">SCAB_47461</name>
</gene>
<dbReference type="Pfam" id="PF01904">
    <property type="entry name" value="DUF72"/>
    <property type="match status" value="1"/>
</dbReference>
<sequence length="288" mass="31998">MGDVLVGTCSWTDRALLASGWYPRGHRDAGPRLRYYAERFPVVEVDSSYYALPSRRNSLLWAERTPPAFRFDVKAFSLLTGHPTRPAALPEDLRELFGPEPRRGTAALRDRVWERFADAVEPLRAAGRLGAVLFQFPPWFAPGRRAQELLEECAGRTAGRPVSVEFRHPAWWRGDRAGRTAESLSRLGLVAVGVDMAQGLDTSQPPLVPVTSPELAVVRFHGRSPAWGTGSKEDRFRYTYSAAELAAWAPRLRSAAAQVDELHVLFNNCCADAAVRAAETMRRILDTG</sequence>
<proteinExistence type="predicted"/>
<evidence type="ECO:0008006" key="3">
    <source>
        <dbReference type="Google" id="ProtNLM"/>
    </source>
</evidence>
<dbReference type="HOGENOM" id="CLU_046519_0_1_11"/>
<dbReference type="AlphaFoldDB" id="C9ZDM6"/>
<organism evidence="1 2">
    <name type="scientific">Streptomyces scabiei (strain 87.22)</name>
    <dbReference type="NCBI Taxonomy" id="680198"/>
    <lineage>
        <taxon>Bacteria</taxon>
        <taxon>Bacillati</taxon>
        <taxon>Actinomycetota</taxon>
        <taxon>Actinomycetes</taxon>
        <taxon>Kitasatosporales</taxon>
        <taxon>Streptomycetaceae</taxon>
        <taxon>Streptomyces</taxon>
    </lineage>
</organism>